<dbReference type="CDD" id="cd00082">
    <property type="entry name" value="HisKA"/>
    <property type="match status" value="1"/>
</dbReference>
<evidence type="ECO:0000256" key="6">
    <source>
        <dbReference type="ARBA" id="ARBA00022777"/>
    </source>
</evidence>
<dbReference type="PROSITE" id="PS50109">
    <property type="entry name" value="HIS_KIN"/>
    <property type="match status" value="1"/>
</dbReference>
<keyword evidence="8" id="KW-1133">Transmembrane helix</keyword>
<proteinExistence type="predicted"/>
<evidence type="ECO:0000313" key="11">
    <source>
        <dbReference type="Proteomes" id="UP000779049"/>
    </source>
</evidence>
<gene>
    <name evidence="10" type="ORF">FLB61_05090</name>
</gene>
<keyword evidence="8" id="KW-0812">Transmembrane</keyword>
<accession>A0ABS7L6C7</accession>
<reference evidence="10 11" key="1">
    <citation type="journal article" date="2020" name="New Microbes New Infect">
        <title>Sellimonas caecigallum sp. nov., description and genome sequence of a new member of the Sellimonas genus isolated from the cecum of feral chicken.</title>
        <authorList>
            <person name="Wongkuna S."/>
            <person name="Ghimire S."/>
            <person name="Antony L."/>
            <person name="Chankhamhaengdecha S."/>
            <person name="Janvilisri T."/>
            <person name="Scaria J."/>
        </authorList>
    </citation>
    <scope>NUCLEOTIDE SEQUENCE [LARGE SCALE GENOMIC DNA]</scope>
    <source>
        <strain evidence="10 11">SW451</strain>
    </source>
</reference>
<dbReference type="Gene3D" id="3.30.565.10">
    <property type="entry name" value="Histidine kinase-like ATPase, C-terminal domain"/>
    <property type="match status" value="1"/>
</dbReference>
<dbReference type="InterPro" id="IPR036890">
    <property type="entry name" value="HATPase_C_sf"/>
</dbReference>
<protein>
    <recommendedName>
        <fullName evidence="3">histidine kinase</fullName>
        <ecNumber evidence="3">2.7.13.3</ecNumber>
    </recommendedName>
</protein>
<dbReference type="SUPFAM" id="SSF47384">
    <property type="entry name" value="Homodimeric domain of signal transducing histidine kinase"/>
    <property type="match status" value="1"/>
</dbReference>
<dbReference type="SUPFAM" id="SSF55874">
    <property type="entry name" value="ATPase domain of HSP90 chaperone/DNA topoisomerase II/histidine kinase"/>
    <property type="match status" value="1"/>
</dbReference>
<dbReference type="Pfam" id="PF02518">
    <property type="entry name" value="HATPase_c"/>
    <property type="match status" value="1"/>
</dbReference>
<evidence type="ECO:0000256" key="8">
    <source>
        <dbReference type="SAM" id="Phobius"/>
    </source>
</evidence>
<dbReference type="InterPro" id="IPR003594">
    <property type="entry name" value="HATPase_dom"/>
</dbReference>
<dbReference type="Pfam" id="PF00512">
    <property type="entry name" value="HisKA"/>
    <property type="match status" value="1"/>
</dbReference>
<dbReference type="InterPro" id="IPR004358">
    <property type="entry name" value="Sig_transdc_His_kin-like_C"/>
</dbReference>
<evidence type="ECO:0000256" key="3">
    <source>
        <dbReference type="ARBA" id="ARBA00012438"/>
    </source>
</evidence>
<keyword evidence="8" id="KW-0472">Membrane</keyword>
<dbReference type="InterPro" id="IPR050351">
    <property type="entry name" value="BphY/WalK/GraS-like"/>
</dbReference>
<dbReference type="SMART" id="SM00388">
    <property type="entry name" value="HisKA"/>
    <property type="match status" value="1"/>
</dbReference>
<evidence type="ECO:0000256" key="2">
    <source>
        <dbReference type="ARBA" id="ARBA00004370"/>
    </source>
</evidence>
<dbReference type="PANTHER" id="PTHR45453:SF1">
    <property type="entry name" value="PHOSPHATE REGULON SENSOR PROTEIN PHOR"/>
    <property type="match status" value="1"/>
</dbReference>
<dbReference type="PRINTS" id="PR00344">
    <property type="entry name" value="BCTRLSENSOR"/>
</dbReference>
<dbReference type="Gene3D" id="1.10.287.130">
    <property type="match status" value="1"/>
</dbReference>
<dbReference type="Proteomes" id="UP000779049">
    <property type="component" value="Unassembled WGS sequence"/>
</dbReference>
<dbReference type="GO" id="GO:0016301">
    <property type="term" value="F:kinase activity"/>
    <property type="evidence" value="ECO:0007669"/>
    <property type="project" value="UniProtKB-KW"/>
</dbReference>
<feature type="transmembrane region" description="Helical" evidence="8">
    <location>
        <begin position="41"/>
        <end position="62"/>
    </location>
</feature>
<comment type="subcellular location">
    <subcellularLocation>
        <location evidence="2">Membrane</location>
    </subcellularLocation>
</comment>
<organism evidence="10 11">
    <name type="scientific">Sellimonas caecigallum</name>
    <dbReference type="NCBI Taxonomy" id="2592333"/>
    <lineage>
        <taxon>Bacteria</taxon>
        <taxon>Bacillati</taxon>
        <taxon>Bacillota</taxon>
        <taxon>Clostridia</taxon>
        <taxon>Lachnospirales</taxon>
        <taxon>Lachnospiraceae</taxon>
        <taxon>Sellimonas</taxon>
    </lineage>
</organism>
<feature type="transmembrane region" description="Helical" evidence="8">
    <location>
        <begin position="82"/>
        <end position="104"/>
    </location>
</feature>
<keyword evidence="4" id="KW-0597">Phosphoprotein</keyword>
<dbReference type="EMBL" id="VIRV01000005">
    <property type="protein sequence ID" value="MBY0758467.1"/>
    <property type="molecule type" value="Genomic_DNA"/>
</dbReference>
<dbReference type="EC" id="2.7.13.3" evidence="3"/>
<dbReference type="InterPro" id="IPR005467">
    <property type="entry name" value="His_kinase_dom"/>
</dbReference>
<evidence type="ECO:0000256" key="5">
    <source>
        <dbReference type="ARBA" id="ARBA00022679"/>
    </source>
</evidence>
<dbReference type="InterPro" id="IPR003661">
    <property type="entry name" value="HisK_dim/P_dom"/>
</dbReference>
<evidence type="ECO:0000256" key="4">
    <source>
        <dbReference type="ARBA" id="ARBA00022553"/>
    </source>
</evidence>
<dbReference type="InterPro" id="IPR036097">
    <property type="entry name" value="HisK_dim/P_sf"/>
</dbReference>
<evidence type="ECO:0000259" key="9">
    <source>
        <dbReference type="PROSITE" id="PS50109"/>
    </source>
</evidence>
<evidence type="ECO:0000256" key="7">
    <source>
        <dbReference type="ARBA" id="ARBA00023012"/>
    </source>
</evidence>
<keyword evidence="5" id="KW-0808">Transferase</keyword>
<keyword evidence="11" id="KW-1185">Reference proteome</keyword>
<keyword evidence="6 10" id="KW-0418">Kinase</keyword>
<evidence type="ECO:0000256" key="1">
    <source>
        <dbReference type="ARBA" id="ARBA00000085"/>
    </source>
</evidence>
<dbReference type="SMART" id="SM00387">
    <property type="entry name" value="HATPase_c"/>
    <property type="match status" value="1"/>
</dbReference>
<comment type="catalytic activity">
    <reaction evidence="1">
        <text>ATP + protein L-histidine = ADP + protein N-phospho-L-histidine.</text>
        <dbReference type="EC" id="2.7.13.3"/>
    </reaction>
</comment>
<dbReference type="PANTHER" id="PTHR45453">
    <property type="entry name" value="PHOSPHATE REGULON SENSOR PROTEIN PHOR"/>
    <property type="match status" value="1"/>
</dbReference>
<keyword evidence="7" id="KW-0902">Two-component regulatory system</keyword>
<evidence type="ECO:0000313" key="10">
    <source>
        <dbReference type="EMBL" id="MBY0758467.1"/>
    </source>
</evidence>
<sequence length="384" mass="44093">MIPGAGQNISKLYGEWGIKLNNQNTTTLASQLRRRLLNRFIFSYILYVGAGGLIFLLVYWYYHTVIWMGWEPFYLFVSTLERFREILLFLYLSVGALIFGTYYLSKSCAYLTELLNASDLLWRDSDTPVTMSDDLREAALHMNEVRMNIKNSQQAATEAEQRKNDLVVYLAHDLKTPLTSVIGYLTLLHDEKEISPALQDKYLSIALEKAERLEDLINEFFDITRFNLTHLSLDLSRINLTRMLEQTVYEFAPMFSEKHLDYTLSAPPNLSFVCDPDKLQRVFDNLLRNAVNYSFSDTVIQISLTQEDNTLILTVQNEGPTIPPEKLERIFEQFFRLDSARTSRNGGSGLGLAIAREIVELHNGTITAESHDQLIIFRVVLPCS</sequence>
<comment type="caution">
    <text evidence="10">The sequence shown here is derived from an EMBL/GenBank/DDBJ whole genome shotgun (WGS) entry which is preliminary data.</text>
</comment>
<name>A0ABS7L6C7_9FIRM</name>
<feature type="domain" description="Histidine kinase" evidence="9">
    <location>
        <begin position="169"/>
        <end position="384"/>
    </location>
</feature>